<protein>
    <submittedName>
        <fullName evidence="1">Uncharacterized protein</fullName>
    </submittedName>
</protein>
<accession>A0ABY7EUS9</accession>
<organism evidence="1 2">
    <name type="scientific">Mya arenaria</name>
    <name type="common">Soft-shell clam</name>
    <dbReference type="NCBI Taxonomy" id="6604"/>
    <lineage>
        <taxon>Eukaryota</taxon>
        <taxon>Metazoa</taxon>
        <taxon>Spiralia</taxon>
        <taxon>Lophotrochozoa</taxon>
        <taxon>Mollusca</taxon>
        <taxon>Bivalvia</taxon>
        <taxon>Autobranchia</taxon>
        <taxon>Heteroconchia</taxon>
        <taxon>Euheterodonta</taxon>
        <taxon>Imparidentia</taxon>
        <taxon>Neoheterodontei</taxon>
        <taxon>Myida</taxon>
        <taxon>Myoidea</taxon>
        <taxon>Myidae</taxon>
        <taxon>Mya</taxon>
    </lineage>
</organism>
<evidence type="ECO:0000313" key="1">
    <source>
        <dbReference type="EMBL" id="WAR12992.1"/>
    </source>
</evidence>
<proteinExistence type="predicted"/>
<gene>
    <name evidence="1" type="ORF">MAR_027172</name>
</gene>
<dbReference type="Proteomes" id="UP001164746">
    <property type="component" value="Chromosome 8"/>
</dbReference>
<dbReference type="EMBL" id="CP111019">
    <property type="protein sequence ID" value="WAR12992.1"/>
    <property type="molecule type" value="Genomic_DNA"/>
</dbReference>
<keyword evidence="2" id="KW-1185">Reference proteome</keyword>
<evidence type="ECO:0000313" key="2">
    <source>
        <dbReference type="Proteomes" id="UP001164746"/>
    </source>
</evidence>
<sequence>MAREKTRSEGNSWRIIKADLTLKRSFSDDSDDRIHLDLTGRKSFQWYPALLQDISHPQLPASETDDPGYGYTLFPQRPSKIMWISLRVEKAHGCIYL</sequence>
<reference evidence="1" key="1">
    <citation type="submission" date="2022-11" db="EMBL/GenBank/DDBJ databases">
        <title>Centuries of genome instability and evolution in soft-shell clam transmissible cancer (bioRxiv).</title>
        <authorList>
            <person name="Hart S.F.M."/>
            <person name="Yonemitsu M.A."/>
            <person name="Giersch R.M."/>
            <person name="Beal B.F."/>
            <person name="Arriagada G."/>
            <person name="Davis B.W."/>
            <person name="Ostrander E.A."/>
            <person name="Goff S.P."/>
            <person name="Metzger M.J."/>
        </authorList>
    </citation>
    <scope>NUCLEOTIDE SEQUENCE</scope>
    <source>
        <strain evidence="1">MELC-2E11</strain>
        <tissue evidence="1">Siphon/mantle</tissue>
    </source>
</reference>
<name>A0ABY7EUS9_MYAAR</name>